<protein>
    <submittedName>
        <fullName evidence="1">Uncharacterized protein</fullName>
    </submittedName>
</protein>
<gene>
    <name evidence="1" type="ORF">S01H1_37337</name>
</gene>
<organism evidence="1">
    <name type="scientific">marine sediment metagenome</name>
    <dbReference type="NCBI Taxonomy" id="412755"/>
    <lineage>
        <taxon>unclassified sequences</taxon>
        <taxon>metagenomes</taxon>
        <taxon>ecological metagenomes</taxon>
    </lineage>
</organism>
<proteinExistence type="predicted"/>
<name>X0V0M8_9ZZZZ</name>
<accession>X0V0M8</accession>
<evidence type="ECO:0000313" key="1">
    <source>
        <dbReference type="EMBL" id="GAG11645.1"/>
    </source>
</evidence>
<sequence length="99" mass="11169">MFRWRGIGRVRAECAAFVDELIFPPDQSHQQINLGPEAGLFRRSGSYSLVRFFDEGSKACETFFTAVDKKIEQSGVHCSLHKVERGLTACDVQYEPSVL</sequence>
<comment type="caution">
    <text evidence="1">The sequence shown here is derived from an EMBL/GenBank/DDBJ whole genome shotgun (WGS) entry which is preliminary data.</text>
</comment>
<dbReference type="EMBL" id="BARS01023450">
    <property type="protein sequence ID" value="GAG11645.1"/>
    <property type="molecule type" value="Genomic_DNA"/>
</dbReference>
<reference evidence="1" key="1">
    <citation type="journal article" date="2014" name="Front. Microbiol.">
        <title>High frequency of phylogenetically diverse reductive dehalogenase-homologous genes in deep subseafloor sedimentary metagenomes.</title>
        <authorList>
            <person name="Kawai M."/>
            <person name="Futagami T."/>
            <person name="Toyoda A."/>
            <person name="Takaki Y."/>
            <person name="Nishi S."/>
            <person name="Hori S."/>
            <person name="Arai W."/>
            <person name="Tsubouchi T."/>
            <person name="Morono Y."/>
            <person name="Uchiyama I."/>
            <person name="Ito T."/>
            <person name="Fujiyama A."/>
            <person name="Inagaki F."/>
            <person name="Takami H."/>
        </authorList>
    </citation>
    <scope>NUCLEOTIDE SEQUENCE</scope>
    <source>
        <strain evidence="1">Expedition CK06-06</strain>
    </source>
</reference>
<dbReference type="AlphaFoldDB" id="X0V0M8"/>